<gene>
    <name evidence="1" type="ORF">RBSWK_02947</name>
</gene>
<name>L7CJ53_RHOBT</name>
<sequence length="57" mass="6109">MAHSVGQAIIRVPIDRRPANRIGRVGTLRVTWHGACIGSPGNRSQQIKELGVGNPPL</sequence>
<dbReference type="AlphaFoldDB" id="L7CJ53"/>
<protein>
    <submittedName>
        <fullName evidence="1">Uncharacterized protein</fullName>
    </submittedName>
</protein>
<proteinExistence type="predicted"/>
<evidence type="ECO:0000313" key="2">
    <source>
        <dbReference type="Proteomes" id="UP000010959"/>
    </source>
</evidence>
<dbReference type="EMBL" id="AMWG01000075">
    <property type="protein sequence ID" value="ELP33101.1"/>
    <property type="molecule type" value="Genomic_DNA"/>
</dbReference>
<evidence type="ECO:0000313" key="1">
    <source>
        <dbReference type="EMBL" id="ELP33101.1"/>
    </source>
</evidence>
<accession>L7CJ53</accession>
<dbReference type="Proteomes" id="UP000010959">
    <property type="component" value="Unassembled WGS sequence"/>
</dbReference>
<organism evidence="1 2">
    <name type="scientific">Rhodopirellula baltica SWK14</name>
    <dbReference type="NCBI Taxonomy" id="993516"/>
    <lineage>
        <taxon>Bacteria</taxon>
        <taxon>Pseudomonadati</taxon>
        <taxon>Planctomycetota</taxon>
        <taxon>Planctomycetia</taxon>
        <taxon>Pirellulales</taxon>
        <taxon>Pirellulaceae</taxon>
        <taxon>Rhodopirellula</taxon>
    </lineage>
</organism>
<reference evidence="1 2" key="1">
    <citation type="journal article" date="2013" name="Mar. Genomics">
        <title>Expression of sulfatases in Rhodopirellula baltica and the diversity of sulfatases in the genus Rhodopirellula.</title>
        <authorList>
            <person name="Wegner C.E."/>
            <person name="Richter-Heitmann T."/>
            <person name="Klindworth A."/>
            <person name="Klockow C."/>
            <person name="Richter M."/>
            <person name="Achstetter T."/>
            <person name="Glockner F.O."/>
            <person name="Harder J."/>
        </authorList>
    </citation>
    <scope>NUCLEOTIDE SEQUENCE [LARGE SCALE GENOMIC DNA]</scope>
    <source>
        <strain evidence="1 2">SWK14</strain>
    </source>
</reference>
<comment type="caution">
    <text evidence="1">The sequence shown here is derived from an EMBL/GenBank/DDBJ whole genome shotgun (WGS) entry which is preliminary data.</text>
</comment>